<evidence type="ECO:0000313" key="1">
    <source>
        <dbReference type="EMBL" id="KAA6348492.1"/>
    </source>
</evidence>
<reference evidence="1" key="1">
    <citation type="submission" date="2019-03" db="EMBL/GenBank/DDBJ databases">
        <title>Single cell metagenomics reveals metabolic interactions within the superorganism composed of flagellate Streblomastix strix and complex community of Bacteroidetes bacteria on its surface.</title>
        <authorList>
            <person name="Treitli S.C."/>
            <person name="Kolisko M."/>
            <person name="Husnik F."/>
            <person name="Keeling P."/>
            <person name="Hampl V."/>
        </authorList>
    </citation>
    <scope>NUCLEOTIDE SEQUENCE</scope>
    <source>
        <strain evidence="1">STM</strain>
    </source>
</reference>
<sequence>METYEGYQISRTVQTDSSNVYRATNLAAKAINSIGFSHYFLFQYCENNPDSANCTVNGKPAKSFEEGVDNYYQATLPKGIVISYDFKKFELHKKDRKSLNDCSPIDAKDLQKLI</sequence>
<proteinExistence type="predicted"/>
<organism evidence="1">
    <name type="scientific">termite gut metagenome</name>
    <dbReference type="NCBI Taxonomy" id="433724"/>
    <lineage>
        <taxon>unclassified sequences</taxon>
        <taxon>metagenomes</taxon>
        <taxon>organismal metagenomes</taxon>
    </lineage>
</organism>
<dbReference type="EMBL" id="SNRY01000067">
    <property type="protein sequence ID" value="KAA6348492.1"/>
    <property type="molecule type" value="Genomic_DNA"/>
</dbReference>
<dbReference type="AlphaFoldDB" id="A0A5J4SRP0"/>
<gene>
    <name evidence="1" type="ORF">EZS27_004092</name>
</gene>
<comment type="caution">
    <text evidence="1">The sequence shown here is derived from an EMBL/GenBank/DDBJ whole genome shotgun (WGS) entry which is preliminary data.</text>
</comment>
<protein>
    <submittedName>
        <fullName evidence="1">Uncharacterized protein</fullName>
    </submittedName>
</protein>
<name>A0A5J4SRP0_9ZZZZ</name>
<accession>A0A5J4SRP0</accession>